<evidence type="ECO:0000313" key="1">
    <source>
        <dbReference type="WBParaSite" id="BTMF_0001541301-mRNA-1"/>
    </source>
</evidence>
<dbReference type="AlphaFoldDB" id="A0A0R3R5W9"/>
<sequence length="55" mass="6230">LHGSAPLSNIHRCPVVLQICKICTVSEMQDSMQSVLHLLQTKPLRLDLDRSDIIY</sequence>
<proteinExistence type="predicted"/>
<protein>
    <submittedName>
        <fullName evidence="1">Vacuolar protein sorting 13 homolog B</fullName>
    </submittedName>
</protein>
<reference evidence="1" key="1">
    <citation type="submission" date="2017-02" db="UniProtKB">
        <authorList>
            <consortium name="WormBaseParasite"/>
        </authorList>
    </citation>
    <scope>IDENTIFICATION</scope>
</reference>
<organism evidence="1">
    <name type="scientific">Brugia timori</name>
    <dbReference type="NCBI Taxonomy" id="42155"/>
    <lineage>
        <taxon>Eukaryota</taxon>
        <taxon>Metazoa</taxon>
        <taxon>Ecdysozoa</taxon>
        <taxon>Nematoda</taxon>
        <taxon>Chromadorea</taxon>
        <taxon>Rhabditida</taxon>
        <taxon>Spirurina</taxon>
        <taxon>Spiruromorpha</taxon>
        <taxon>Filarioidea</taxon>
        <taxon>Onchocercidae</taxon>
        <taxon>Brugia</taxon>
    </lineage>
</organism>
<accession>A0A0R3R5W9</accession>
<dbReference type="WBParaSite" id="BTMF_0001541301-mRNA-1">
    <property type="protein sequence ID" value="BTMF_0001541301-mRNA-1"/>
    <property type="gene ID" value="BTMF_0001541301"/>
</dbReference>
<name>A0A0R3R5W9_9BILA</name>